<accession>A0A9D2C7Q4</accession>
<feature type="transmembrane region" description="Helical" evidence="1">
    <location>
        <begin position="146"/>
        <end position="163"/>
    </location>
</feature>
<feature type="transmembrane region" description="Helical" evidence="1">
    <location>
        <begin position="281"/>
        <end position="300"/>
    </location>
</feature>
<feature type="transmembrane region" description="Helical" evidence="1">
    <location>
        <begin position="12"/>
        <end position="38"/>
    </location>
</feature>
<keyword evidence="1" id="KW-1133">Transmembrane helix</keyword>
<reference evidence="2" key="2">
    <citation type="submission" date="2021-04" db="EMBL/GenBank/DDBJ databases">
        <authorList>
            <person name="Gilroy R."/>
        </authorList>
    </citation>
    <scope>NUCLEOTIDE SEQUENCE</scope>
    <source>
        <strain evidence="2">ChiSxjej3B15-24422</strain>
    </source>
</reference>
<comment type="caution">
    <text evidence="2">The sequence shown here is derived from an EMBL/GenBank/DDBJ whole genome shotgun (WGS) entry which is preliminary data.</text>
</comment>
<protein>
    <submittedName>
        <fullName evidence="2">Uncharacterized protein</fullName>
    </submittedName>
</protein>
<evidence type="ECO:0000313" key="3">
    <source>
        <dbReference type="Proteomes" id="UP000824007"/>
    </source>
</evidence>
<feature type="transmembrane region" description="Helical" evidence="1">
    <location>
        <begin position="175"/>
        <end position="203"/>
    </location>
</feature>
<feature type="transmembrane region" description="Helical" evidence="1">
    <location>
        <begin position="122"/>
        <end position="139"/>
    </location>
</feature>
<name>A0A9D2C7Q4_9FIRM</name>
<feature type="transmembrane region" description="Helical" evidence="1">
    <location>
        <begin position="92"/>
        <end position="110"/>
    </location>
</feature>
<feature type="transmembrane region" description="Helical" evidence="1">
    <location>
        <begin position="62"/>
        <end position="80"/>
    </location>
</feature>
<dbReference type="Proteomes" id="UP000824007">
    <property type="component" value="Unassembled WGS sequence"/>
</dbReference>
<feature type="transmembrane region" description="Helical" evidence="1">
    <location>
        <begin position="321"/>
        <end position="344"/>
    </location>
</feature>
<dbReference type="EMBL" id="DXDD01000166">
    <property type="protein sequence ID" value="HIY61688.1"/>
    <property type="molecule type" value="Genomic_DNA"/>
</dbReference>
<feature type="transmembrane region" description="Helical" evidence="1">
    <location>
        <begin position="386"/>
        <end position="405"/>
    </location>
</feature>
<feature type="transmembrane region" description="Helical" evidence="1">
    <location>
        <begin position="215"/>
        <end position="232"/>
    </location>
</feature>
<feature type="transmembrane region" description="Helical" evidence="1">
    <location>
        <begin position="435"/>
        <end position="456"/>
    </location>
</feature>
<organism evidence="2 3">
    <name type="scientific">Candidatus Eisenbergiella pullistercoris</name>
    <dbReference type="NCBI Taxonomy" id="2838555"/>
    <lineage>
        <taxon>Bacteria</taxon>
        <taxon>Bacillati</taxon>
        <taxon>Bacillota</taxon>
        <taxon>Clostridia</taxon>
        <taxon>Lachnospirales</taxon>
        <taxon>Lachnospiraceae</taxon>
        <taxon>Eisenbergiella</taxon>
    </lineage>
</organism>
<gene>
    <name evidence="2" type="ORF">H9831_13605</name>
</gene>
<keyword evidence="1" id="KW-0472">Membrane</keyword>
<reference evidence="2" key="1">
    <citation type="journal article" date="2021" name="PeerJ">
        <title>Extensive microbial diversity within the chicken gut microbiome revealed by metagenomics and culture.</title>
        <authorList>
            <person name="Gilroy R."/>
            <person name="Ravi A."/>
            <person name="Getino M."/>
            <person name="Pursley I."/>
            <person name="Horton D.L."/>
            <person name="Alikhan N.F."/>
            <person name="Baker D."/>
            <person name="Gharbi K."/>
            <person name="Hall N."/>
            <person name="Watson M."/>
            <person name="Adriaenssens E.M."/>
            <person name="Foster-Nyarko E."/>
            <person name="Jarju S."/>
            <person name="Secka A."/>
            <person name="Antonio M."/>
            <person name="Oren A."/>
            <person name="Chaudhuri R.R."/>
            <person name="La Ragione R."/>
            <person name="Hildebrand F."/>
            <person name="Pallen M.J."/>
        </authorList>
    </citation>
    <scope>NUCLEOTIDE SEQUENCE</scope>
    <source>
        <strain evidence="2">ChiSxjej3B15-24422</strain>
    </source>
</reference>
<sequence>MFAGLKKRTEVCYLAAALLLCFCLGQYGIMGLFGFAIFPDEFGYWAPAAELLGWDWSQTSSLGSYYSFGYGVILLPVLGMVKDSILAYRTAVFLNVLFMGAGLCLMLWLLKRLFAGLEGRKAVLMAAAAVICPPWIFYMQCTLTEAMLMFTYLLVCALFVRFLEKPGALSACLLAAALVYLYTIHMRCIGTVAAGALTLFIWLVKTGDQKRRRSVLTACVFLALLFLAALAVKNGVIDRLYDAASAETLSYNDYSGQWEKLLSVFSAKGLQAFLAGAAAKLLYLGTSTFGLACWGLWSMGRRAFCFVRGLWKQEEAESRDGLIWLFLFLSVSAQILVTVFYTIGSADEGNQRLDLFIHGRYDELIVPVLTAVGLERLLASRKSWAGAGISAGLMSLFTMSSAFFVQRAMMTNVHGYFMVGMSYLLKEENLQPVSFLWKALALGCALMAAVTALAELVRRGKRLEWLLALLLLLQVTLGMHASQHYLYIGNSYGYGDVIMADKVLEHLDPDGTDRVIHIYEGGTQYIEQVQFRLRDMRVDVWDAREQEISLAELRPEDKVIVQHMSGLEEELEKQYDSRWTSGHLSLFYNE</sequence>
<evidence type="ECO:0000313" key="2">
    <source>
        <dbReference type="EMBL" id="HIY61688.1"/>
    </source>
</evidence>
<dbReference type="AlphaFoldDB" id="A0A9D2C7Q4"/>
<evidence type="ECO:0000256" key="1">
    <source>
        <dbReference type="SAM" id="Phobius"/>
    </source>
</evidence>
<proteinExistence type="predicted"/>
<keyword evidence="1" id="KW-0812">Transmembrane</keyword>